<name>A0A9E7FXY5_9LILI</name>
<keyword evidence="3" id="KW-1185">Reference proteome</keyword>
<dbReference type="AlphaFoldDB" id="A0A9E7FXY5"/>
<reference evidence="2" key="1">
    <citation type="submission" date="2022-05" db="EMBL/GenBank/DDBJ databases">
        <title>The Musa troglodytarum L. genome provides insights into the mechanism of non-climacteric behaviour and enrichment of carotenoids.</title>
        <authorList>
            <person name="Wang J."/>
        </authorList>
    </citation>
    <scope>NUCLEOTIDE SEQUENCE</scope>
    <source>
        <tissue evidence="2">Leaf</tissue>
    </source>
</reference>
<proteinExistence type="predicted"/>
<dbReference type="OrthoDB" id="1895577at2759"/>
<dbReference type="EMBL" id="CP097507">
    <property type="protein sequence ID" value="URE01848.1"/>
    <property type="molecule type" value="Genomic_DNA"/>
</dbReference>
<evidence type="ECO:0000313" key="3">
    <source>
        <dbReference type="Proteomes" id="UP001055439"/>
    </source>
</evidence>
<gene>
    <name evidence="2" type="ORF">MUK42_19416</name>
</gene>
<evidence type="ECO:0000313" key="2">
    <source>
        <dbReference type="EMBL" id="URE01848.1"/>
    </source>
</evidence>
<dbReference type="GO" id="GO:0016301">
    <property type="term" value="F:kinase activity"/>
    <property type="evidence" value="ECO:0007669"/>
    <property type="project" value="UniProtKB-KW"/>
</dbReference>
<feature type="compositionally biased region" description="Gly residues" evidence="1">
    <location>
        <begin position="24"/>
        <end position="35"/>
    </location>
</feature>
<dbReference type="Proteomes" id="UP001055439">
    <property type="component" value="Chromosome 5"/>
</dbReference>
<feature type="region of interest" description="Disordered" evidence="1">
    <location>
        <begin position="21"/>
        <end position="78"/>
    </location>
</feature>
<organism evidence="2 3">
    <name type="scientific">Musa troglodytarum</name>
    <name type="common">fe'i banana</name>
    <dbReference type="NCBI Taxonomy" id="320322"/>
    <lineage>
        <taxon>Eukaryota</taxon>
        <taxon>Viridiplantae</taxon>
        <taxon>Streptophyta</taxon>
        <taxon>Embryophyta</taxon>
        <taxon>Tracheophyta</taxon>
        <taxon>Spermatophyta</taxon>
        <taxon>Magnoliopsida</taxon>
        <taxon>Liliopsida</taxon>
        <taxon>Zingiberales</taxon>
        <taxon>Musaceae</taxon>
        <taxon>Musa</taxon>
    </lineage>
</organism>
<evidence type="ECO:0000256" key="1">
    <source>
        <dbReference type="SAM" id="MobiDB-lite"/>
    </source>
</evidence>
<keyword evidence="2" id="KW-0418">Kinase</keyword>
<protein>
    <submittedName>
        <fullName evidence="2">Protein kinase domain containing protein</fullName>
    </submittedName>
</protein>
<keyword evidence="2" id="KW-0808">Transferase</keyword>
<accession>A0A9E7FXY5</accession>
<sequence length="165" mass="18952">MLLLRRNPQSNRWLPQRQFSGLGRVRGGVQGSGGGRRSDRGEEADQSFLGRAEGEGLLDGARSRRPRSASQRLRSPRLLRRRRPPFDLRFRPCEVASIRVDSPRRRTDRRNLRVLGAGVLHARDRGREDGRLRIWCLPAGDRNREEACGWLSQELALLDKRRHSS</sequence>